<reference evidence="1" key="2">
    <citation type="submission" date="2019-07" db="EMBL/GenBank/DDBJ databases">
        <authorList>
            <person name="Yang Y."/>
            <person name="Bocs S."/>
            <person name="Baudouin L."/>
        </authorList>
    </citation>
    <scope>NUCLEOTIDE SEQUENCE</scope>
    <source>
        <tissue evidence="1">Spear leaf of Hainan Tall coconut</tissue>
    </source>
</reference>
<dbReference type="AlphaFoldDB" id="A0A8K0N8Y1"/>
<sequence>MPLGSGSFGERPAMLFLLSTDGGGNVGKLATLLIAGDRGVDLGAVGRALGLDPSTVRLNGHFLSRSPDLVSSVTWRSLLSFFASRGFPSGSSDRDAVLVQGKPAATQGLQFSDLEDGNYLSFKRKVRLENERPLKKKRVTEGNSCMLEVGDGQLSDDDSLCIKRRLKLEDNNSFKKRKTAECNSDSINEQCKLETVVPKTGFSYGCINEHGKLLREEETVPTIPCKRVMYVLVVLKVIHVYNLASEVDLFVVC</sequence>
<comment type="caution">
    <text evidence="1">The sequence shown here is derived from an EMBL/GenBank/DDBJ whole genome shotgun (WGS) entry which is preliminary data.</text>
</comment>
<gene>
    <name evidence="1" type="ORF">COCNU_11G002660</name>
</gene>
<accession>A0A8K0N8Y1</accession>
<dbReference type="Proteomes" id="UP000797356">
    <property type="component" value="Chromosome 11"/>
</dbReference>
<dbReference type="OrthoDB" id="751983at2759"/>
<evidence type="ECO:0000313" key="2">
    <source>
        <dbReference type="Proteomes" id="UP000797356"/>
    </source>
</evidence>
<name>A0A8K0N8Y1_COCNU</name>
<dbReference type="EMBL" id="CM017882">
    <property type="protein sequence ID" value="KAG1363439.1"/>
    <property type="molecule type" value="Genomic_DNA"/>
</dbReference>
<dbReference type="PANTHER" id="PTHR39104:SF1">
    <property type="entry name" value="AMINO ACID-LIGASE"/>
    <property type="match status" value="1"/>
</dbReference>
<evidence type="ECO:0000313" key="1">
    <source>
        <dbReference type="EMBL" id="KAG1363439.1"/>
    </source>
</evidence>
<reference evidence="1" key="1">
    <citation type="journal article" date="2017" name="Gigascience">
        <title>The genome draft of coconut (Cocos nucifera).</title>
        <authorList>
            <person name="Xiao Y."/>
            <person name="Xu P."/>
            <person name="Fan H."/>
            <person name="Baudouin L."/>
            <person name="Xia W."/>
            <person name="Bocs S."/>
            <person name="Xu J."/>
            <person name="Li Q."/>
            <person name="Guo A."/>
            <person name="Zhou L."/>
            <person name="Li J."/>
            <person name="Wu Y."/>
            <person name="Ma Z."/>
            <person name="Armero A."/>
            <person name="Issali A.E."/>
            <person name="Liu N."/>
            <person name="Peng M."/>
            <person name="Yang Y."/>
        </authorList>
    </citation>
    <scope>NUCLEOTIDE SEQUENCE</scope>
    <source>
        <tissue evidence="1">Spear leaf of Hainan Tall coconut</tissue>
    </source>
</reference>
<protein>
    <submittedName>
        <fullName evidence="1">Uncharacterized protein</fullName>
    </submittedName>
</protein>
<proteinExistence type="predicted"/>
<dbReference type="PANTHER" id="PTHR39104">
    <property type="entry name" value="AMINO ACID-LIGASE"/>
    <property type="match status" value="1"/>
</dbReference>
<organism evidence="1 2">
    <name type="scientific">Cocos nucifera</name>
    <name type="common">Coconut palm</name>
    <dbReference type="NCBI Taxonomy" id="13894"/>
    <lineage>
        <taxon>Eukaryota</taxon>
        <taxon>Viridiplantae</taxon>
        <taxon>Streptophyta</taxon>
        <taxon>Embryophyta</taxon>
        <taxon>Tracheophyta</taxon>
        <taxon>Spermatophyta</taxon>
        <taxon>Magnoliopsida</taxon>
        <taxon>Liliopsida</taxon>
        <taxon>Arecaceae</taxon>
        <taxon>Arecoideae</taxon>
        <taxon>Cocoseae</taxon>
        <taxon>Attaleinae</taxon>
        <taxon>Cocos</taxon>
    </lineage>
</organism>
<keyword evidence="2" id="KW-1185">Reference proteome</keyword>